<evidence type="ECO:0000256" key="1">
    <source>
        <dbReference type="ARBA" id="ARBA00022443"/>
    </source>
</evidence>
<keyword evidence="1 2" id="KW-0728">SH3 domain</keyword>
<dbReference type="SUPFAM" id="SSF50044">
    <property type="entry name" value="SH3-domain"/>
    <property type="match status" value="1"/>
</dbReference>
<dbReference type="Gene3D" id="2.30.30.40">
    <property type="entry name" value="SH3 Domains"/>
    <property type="match status" value="1"/>
</dbReference>
<dbReference type="PROSITE" id="PS50002">
    <property type="entry name" value="SH3"/>
    <property type="match status" value="1"/>
</dbReference>
<sequence length="192" mass="21718">MLSYSKSFRTLRSHTENLYDRARRKLTGSFRHSTNNSNSNNNSSDITLLVTNNDCSNNSSSLLFVQNNCLNNEEDKQQQQQYYTTTEDFTASNSEQLTILSGQRVEILNNCDVGEDNNNNNEFVKVAVLDKSDQRENEGMVPKRILTPLDSPDQPTPSTSHAHDETASTPNSSNNKRTSIRFIGKCNWCLMP</sequence>
<dbReference type="AlphaFoldDB" id="A0A6V7TZG3"/>
<name>A0A6V7TZG3_MELEN</name>
<evidence type="ECO:0000313" key="5">
    <source>
        <dbReference type="EMBL" id="CAD2138314.1"/>
    </source>
</evidence>
<gene>
    <name evidence="5" type="ORF">MENT_LOCUS5751</name>
</gene>
<evidence type="ECO:0000256" key="2">
    <source>
        <dbReference type="PROSITE-ProRule" id="PRU00192"/>
    </source>
</evidence>
<comment type="caution">
    <text evidence="5">The sequence shown here is derived from an EMBL/GenBank/DDBJ whole genome shotgun (WGS) entry which is preliminary data.</text>
</comment>
<evidence type="ECO:0000256" key="3">
    <source>
        <dbReference type="SAM" id="MobiDB-lite"/>
    </source>
</evidence>
<protein>
    <recommendedName>
        <fullName evidence="4">SH3 domain-containing protein</fullName>
    </recommendedName>
</protein>
<dbReference type="InterPro" id="IPR036028">
    <property type="entry name" value="SH3-like_dom_sf"/>
</dbReference>
<evidence type="ECO:0000313" key="6">
    <source>
        <dbReference type="Proteomes" id="UP000580250"/>
    </source>
</evidence>
<accession>A0A6V7TZG3</accession>
<proteinExistence type="predicted"/>
<feature type="region of interest" description="Disordered" evidence="3">
    <location>
        <begin position="130"/>
        <end position="176"/>
    </location>
</feature>
<reference evidence="5 6" key="1">
    <citation type="submission" date="2020-08" db="EMBL/GenBank/DDBJ databases">
        <authorList>
            <person name="Koutsovoulos G."/>
            <person name="Danchin GJ E."/>
        </authorList>
    </citation>
    <scope>NUCLEOTIDE SEQUENCE [LARGE SCALE GENOMIC DNA]</scope>
</reference>
<dbReference type="InterPro" id="IPR001452">
    <property type="entry name" value="SH3_domain"/>
</dbReference>
<feature type="domain" description="SH3" evidence="4">
    <location>
        <begin position="78"/>
        <end position="151"/>
    </location>
</feature>
<dbReference type="EMBL" id="CAJEWN010000021">
    <property type="protein sequence ID" value="CAD2138314.1"/>
    <property type="molecule type" value="Genomic_DNA"/>
</dbReference>
<evidence type="ECO:0000259" key="4">
    <source>
        <dbReference type="PROSITE" id="PS50002"/>
    </source>
</evidence>
<dbReference type="Proteomes" id="UP000580250">
    <property type="component" value="Unassembled WGS sequence"/>
</dbReference>
<organism evidence="5 6">
    <name type="scientific">Meloidogyne enterolobii</name>
    <name type="common">Root-knot nematode worm</name>
    <name type="synonym">Meloidogyne mayaguensis</name>
    <dbReference type="NCBI Taxonomy" id="390850"/>
    <lineage>
        <taxon>Eukaryota</taxon>
        <taxon>Metazoa</taxon>
        <taxon>Ecdysozoa</taxon>
        <taxon>Nematoda</taxon>
        <taxon>Chromadorea</taxon>
        <taxon>Rhabditida</taxon>
        <taxon>Tylenchina</taxon>
        <taxon>Tylenchomorpha</taxon>
        <taxon>Tylenchoidea</taxon>
        <taxon>Meloidogynidae</taxon>
        <taxon>Meloidogyninae</taxon>
        <taxon>Meloidogyne</taxon>
    </lineage>
</organism>
<feature type="compositionally biased region" description="Polar residues" evidence="3">
    <location>
        <begin position="167"/>
        <end position="176"/>
    </location>
</feature>